<gene>
    <name evidence="3" type="ORF">TVAG_188790</name>
</gene>
<dbReference type="Gene3D" id="2.130.10.10">
    <property type="entry name" value="YVTN repeat-like/Quinoprotein amine dehydrogenase"/>
    <property type="match status" value="1"/>
</dbReference>
<dbReference type="Pfam" id="PF02138">
    <property type="entry name" value="Beach"/>
    <property type="match status" value="1"/>
</dbReference>
<dbReference type="InterPro" id="IPR050865">
    <property type="entry name" value="BEACH_Domain"/>
</dbReference>
<dbReference type="Gene3D" id="2.30.29.30">
    <property type="entry name" value="Pleckstrin-homology domain (PH domain)/Phosphotyrosine-binding domain (PTB)"/>
    <property type="match status" value="1"/>
</dbReference>
<dbReference type="SUPFAM" id="SSF50729">
    <property type="entry name" value="PH domain-like"/>
    <property type="match status" value="1"/>
</dbReference>
<dbReference type="CDD" id="cd06071">
    <property type="entry name" value="Beach"/>
    <property type="match status" value="1"/>
</dbReference>
<dbReference type="OrthoDB" id="26681at2759"/>
<accession>A2EEZ4</accession>
<dbReference type="VEuPathDB" id="TrichDB:TVAGG3_0471790"/>
<proteinExistence type="predicted"/>
<dbReference type="InterPro" id="IPR015943">
    <property type="entry name" value="WD40/YVTN_repeat-like_dom_sf"/>
</dbReference>
<reference evidence="3" key="1">
    <citation type="submission" date="2006-10" db="EMBL/GenBank/DDBJ databases">
        <authorList>
            <person name="Amadeo P."/>
            <person name="Zhao Q."/>
            <person name="Wortman J."/>
            <person name="Fraser-Liggett C."/>
            <person name="Carlton J."/>
        </authorList>
    </citation>
    <scope>NUCLEOTIDE SEQUENCE</scope>
    <source>
        <strain evidence="3">G3</strain>
    </source>
</reference>
<dbReference type="KEGG" id="tva:4766699"/>
<evidence type="ECO:0000313" key="3">
    <source>
        <dbReference type="EMBL" id="EAY08792.1"/>
    </source>
</evidence>
<dbReference type="Gene3D" id="1.10.1540.10">
    <property type="entry name" value="BEACH domain"/>
    <property type="match status" value="1"/>
</dbReference>
<evidence type="ECO:0000259" key="1">
    <source>
        <dbReference type="PROSITE" id="PS50197"/>
    </source>
</evidence>
<dbReference type="EMBL" id="DS113371">
    <property type="protein sequence ID" value="EAY08792.1"/>
    <property type="molecule type" value="Genomic_DNA"/>
</dbReference>
<dbReference type="SUPFAM" id="SSF101898">
    <property type="entry name" value="NHL repeat"/>
    <property type="match status" value="1"/>
</dbReference>
<dbReference type="Proteomes" id="UP000001542">
    <property type="component" value="Unassembled WGS sequence"/>
</dbReference>
<evidence type="ECO:0000259" key="2">
    <source>
        <dbReference type="PROSITE" id="PS51783"/>
    </source>
</evidence>
<dbReference type="VEuPathDB" id="TrichDB:TVAG_188790"/>
<dbReference type="InterPro" id="IPR036372">
    <property type="entry name" value="BEACH_dom_sf"/>
</dbReference>
<name>A2EEZ4_TRIV3</name>
<dbReference type="SUPFAM" id="SSF81837">
    <property type="entry name" value="BEACH domain"/>
    <property type="match status" value="1"/>
</dbReference>
<reference evidence="3" key="2">
    <citation type="journal article" date="2007" name="Science">
        <title>Draft genome sequence of the sexually transmitted pathogen Trichomonas vaginalis.</title>
        <authorList>
            <person name="Carlton J.M."/>
            <person name="Hirt R.P."/>
            <person name="Silva J.C."/>
            <person name="Delcher A.L."/>
            <person name="Schatz M."/>
            <person name="Zhao Q."/>
            <person name="Wortman J.R."/>
            <person name="Bidwell S.L."/>
            <person name="Alsmark U.C.M."/>
            <person name="Besteiro S."/>
            <person name="Sicheritz-Ponten T."/>
            <person name="Noel C.J."/>
            <person name="Dacks J.B."/>
            <person name="Foster P.G."/>
            <person name="Simillion C."/>
            <person name="Van de Peer Y."/>
            <person name="Miranda-Saavedra D."/>
            <person name="Barton G.J."/>
            <person name="Westrop G.D."/>
            <person name="Mueller S."/>
            <person name="Dessi D."/>
            <person name="Fiori P.L."/>
            <person name="Ren Q."/>
            <person name="Paulsen I."/>
            <person name="Zhang H."/>
            <person name="Bastida-Corcuera F.D."/>
            <person name="Simoes-Barbosa A."/>
            <person name="Brown M.T."/>
            <person name="Hayes R.D."/>
            <person name="Mukherjee M."/>
            <person name="Okumura C.Y."/>
            <person name="Schneider R."/>
            <person name="Smith A.J."/>
            <person name="Vanacova S."/>
            <person name="Villalvazo M."/>
            <person name="Haas B.J."/>
            <person name="Pertea M."/>
            <person name="Feldblyum T.V."/>
            <person name="Utterback T.R."/>
            <person name="Shu C.L."/>
            <person name="Osoegawa K."/>
            <person name="de Jong P.J."/>
            <person name="Hrdy I."/>
            <person name="Horvathova L."/>
            <person name="Zubacova Z."/>
            <person name="Dolezal P."/>
            <person name="Malik S.B."/>
            <person name="Logsdon J.M. Jr."/>
            <person name="Henze K."/>
            <person name="Gupta A."/>
            <person name="Wang C.C."/>
            <person name="Dunne R.L."/>
            <person name="Upcroft J.A."/>
            <person name="Upcroft P."/>
            <person name="White O."/>
            <person name="Salzberg S.L."/>
            <person name="Tang P."/>
            <person name="Chiu C.-H."/>
            <person name="Lee Y.-S."/>
            <person name="Embley T.M."/>
            <person name="Coombs G.H."/>
            <person name="Mottram J.C."/>
            <person name="Tachezy J."/>
            <person name="Fraser-Liggett C.M."/>
            <person name="Johnson P.J."/>
        </authorList>
    </citation>
    <scope>NUCLEOTIDE SEQUENCE [LARGE SCALE GENOMIC DNA]</scope>
    <source>
        <strain evidence="3">G3</strain>
    </source>
</reference>
<dbReference type="RefSeq" id="XP_001321015.1">
    <property type="nucleotide sequence ID" value="XM_001320980.1"/>
</dbReference>
<dbReference type="eggNOG" id="KOG1787">
    <property type="taxonomic scope" value="Eukaryota"/>
</dbReference>
<feature type="domain" description="BEACH" evidence="1">
    <location>
        <begin position="1803"/>
        <end position="2088"/>
    </location>
</feature>
<organism evidence="3 4">
    <name type="scientific">Trichomonas vaginalis (strain ATCC PRA-98 / G3)</name>
    <dbReference type="NCBI Taxonomy" id="412133"/>
    <lineage>
        <taxon>Eukaryota</taxon>
        <taxon>Metamonada</taxon>
        <taxon>Parabasalia</taxon>
        <taxon>Trichomonadida</taxon>
        <taxon>Trichomonadidae</taxon>
        <taxon>Trichomonas</taxon>
    </lineage>
</organism>
<dbReference type="InterPro" id="IPR011993">
    <property type="entry name" value="PH-like_dom_sf"/>
</dbReference>
<keyword evidence="4" id="KW-1185">Reference proteome</keyword>
<dbReference type="SMR" id="A2EEZ4"/>
<dbReference type="PANTHER" id="PTHR13743:SF161">
    <property type="entry name" value="BEIGE_BEACH DOMAIN CONTAINING PROTEIN"/>
    <property type="match status" value="1"/>
</dbReference>
<dbReference type="PANTHER" id="PTHR13743">
    <property type="entry name" value="BEIGE/BEACH-RELATED"/>
    <property type="match status" value="1"/>
</dbReference>
<dbReference type="InParanoid" id="A2EEZ4"/>
<dbReference type="InterPro" id="IPR000409">
    <property type="entry name" value="BEACH_dom"/>
</dbReference>
<feature type="domain" description="BEACH-type PH" evidence="2">
    <location>
        <begin position="1665"/>
        <end position="1792"/>
    </location>
</feature>
<sequence>MENDEILQIVSILSVKFPDNIPEEFATLPIVDILKNTTFPDIKHFETVGISVSQLQKKSNAEISKSLLFEFNFSTEVLEFFISYTSKTPEAEYYIDVYILVSFAYWFLQYEQTKSSENALLLLKSMHRIVNTNFKKKSTQLFSIIMNVYINSPQFVSKEVMPLIPRIIQELKTEWMYFSKWVLTFISILLQPENKTLFEEFASELTPEVNKSTDPIKQSEFTSLCHILGRDIMELNNTEIKVFTAFIHHYKEPIGTDFLDFAIVSSFLKTFIPTSFGKTTDQPEIPEIGFHQGILYSVDVTKLFDKLPVQFDDVSYFEFQIKPEFKEQHENLLSILTEKCSVMDIMTLMKKWIAQLGTEETILNNISFFTYILDKMDMTPDEVREYIKTVAETCAFSATIYVTNIIKLQRSIVYITRKAQFSGIPFLVKTIKNHKIIYNIVRVLFVNFDLLGKEIFNSSEILKSIVQLFFSAVETQGTEKILNDVYLFVMKTINVSENANVCFSLLEFNSLIVYFIIDDLIRPKVLEFLKTFMLNELSSFGMAFPSAVSSLLQTLTVQYSFAHSRNIANEILETLNYCLLERPALVLMFSNIHPVLKLLLQNIGESDIDYKILVNIIKFTKIVISDVNCDPSIIQIIIKKTLIMKNENFHDAVQSELYELAIYKNPMEIIRFSSLLTIILQRYKSKEDKILFIRMIHAIIKVSRNNLMELLNSKFDEYLLDEIANFGTNEGNNDELVEAYLDLLTEIHSKAASTASVSKYITLFSPYEGKYIHPNILSIYNHFIETVERYMIEPVPYIPLKSGSPTIEMTIKEKSFILSVYMFIEPYNCINYDTIWTVKAANTTVSLCIQNLKFVFSFNFKNNLQSLNIRKQNMGYWFWLNVLISFEPNLIRLKFIDENVDDIVFPFEYNNEDIIITVGPSNPKNNQVPIAYISDAIISKSDQQPLNFKNHDNHIAYFTLSEKNRRINLKSPFETIKLVGPTNIRSSAFPSIFAHTVGFRFFSIIFAEENMQAVNKRKIENLLIHILKGLTRLFQAYTRLEFYFFKGDCTAVLCYFLMNHEKTIELFTTIKEFSLALHYTKLKNEVFKNVLLSFLIWRTAPQNVLVHVTSQWISLLTKQTYPLFEDAIPLIAVLREIRLQSSLEEPCIPIISNYSAIASNMILLANTSYNFECLVGEIVSSSTAQQTIMLNTILQSVLTSEHIAESHVRDKEACFFLLQSILRIPDESLLIMILDCIILAHTRHIFDTIPLFYHVTIVQRMILPEMLSMNAINLISAKTSCTSELVGILVKMASQIGQEALNSAAKSIKLNDSFSSIELVSFVNELFFYSDKSSLTKYFEFLDKFVPNALQILKANEIFEIFLTSEYALHLMQTNNTNYTLDEIISMILFTCKKNISENFYKAYQNSPFSKQKKRAKIFIPLEEKILNMVKVNPSYVYYIRLDQNNKWMDHYLAKIILDKALQEQTKTDNFPIDENLKDLLILTMVRCGDESFAHLLKDPTVLMVADYFRFNFTHSEKYIANIQMPKIIKYFETIEFPYEKKVGKIYTYLHEYLTNQEDIVNKNMQMTKADEFIDGYYAENSKTFDSFQDLTKSYEIKWKKLLREFTQKHAPWYQYFVPENERKTHLMRDDVIVKGVPCKLIMNSNFDDHLMASLIRDTGGQKEAEKLMQERLLQEQNINKKKIIPIGIEIPKFDSEKEANSPSKKDKIKEKSFDCQKVTVTGVEECKLEFGLFISIKTAKSTISFEKEEVQAIYLRTFLQKPTALEIFLDYVSYFLNFDISVLNNVFKYFEKVIPRNVVDNKLPKVVFSSLDFTDKWISGEITNFEYLIALNKYSGRSFNDPAQYPMMPWVILDYDSEKIDLNDKKLYRNMSKPVGALDNDRLEILKKNADNRNVGLPKENWFLYGTGPICPMQVYGYFVRLEPFTSMHIQFQGGKFDNSSRIFKSIQQCFKNCTHNLQSFYELTPEFYISPEFLTNSEHFDLGTGDEGNVKLPSWSKTDYEFIYLNRKALESDFVSSNLHNWIDLIWGYKQNGQKAIEADNVFDPSMYETFVVKDSDIALKLHTETVRKEVGQIPTQMFFEPHKQRNVVKNSFQILKEISINLGEMQSLGWIVSQQVDSKLSLKVIMFSNSNLDIFYKINLGTSDFDVEERFQAPVKNFEHMAAKSFEKIFTYDIENNTISSFNYFKKTVKNSEQLYGFVNNLSTDGNYVSVASDDGTILILDSDTLQTVFRLSTYGDSPILIDINSVFDLVVVSTELGSLHFISLHHQSILRTVYLQGKISLLKISPGWGFVLVYVVRGEESEFRLYSMNGELIRSSVMTDQIKDIVLYSDRNGFDFCICLTQKWKVFTFELFYLMQQTKILFYGNFPLMKIEFVKDINCVICFGKKSKVVVVPI</sequence>
<dbReference type="PROSITE" id="PS51783">
    <property type="entry name" value="PH_BEACH"/>
    <property type="match status" value="1"/>
</dbReference>
<dbReference type="InterPro" id="IPR023362">
    <property type="entry name" value="PH-BEACH_dom"/>
</dbReference>
<protein>
    <submittedName>
        <fullName evidence="3">Beige/BEACH domain containing protein</fullName>
    </submittedName>
</protein>
<dbReference type="PROSITE" id="PS50197">
    <property type="entry name" value="BEACH"/>
    <property type="match status" value="1"/>
</dbReference>
<dbReference type="SMART" id="SM01026">
    <property type="entry name" value="Beach"/>
    <property type="match status" value="1"/>
</dbReference>
<evidence type="ECO:0000313" key="4">
    <source>
        <dbReference type="Proteomes" id="UP000001542"/>
    </source>
</evidence>